<keyword evidence="3 6" id="KW-0812">Transmembrane</keyword>
<evidence type="ECO:0000313" key="8">
    <source>
        <dbReference type="EMBL" id="HIU30506.1"/>
    </source>
</evidence>
<dbReference type="AlphaFoldDB" id="A0A9D1I9B4"/>
<organism evidence="8 9">
    <name type="scientific">Candidatus Egerieisoma faecipullorum</name>
    <dbReference type="NCBI Taxonomy" id="2840963"/>
    <lineage>
        <taxon>Bacteria</taxon>
        <taxon>Bacillati</taxon>
        <taxon>Bacillota</taxon>
        <taxon>Clostridia</taxon>
        <taxon>Eubacteriales</taxon>
        <taxon>Clostridiaceae</taxon>
        <taxon>Clostridiaceae incertae sedis</taxon>
        <taxon>Candidatus Egerieisoma</taxon>
    </lineage>
</organism>
<evidence type="ECO:0000313" key="9">
    <source>
        <dbReference type="Proteomes" id="UP000824089"/>
    </source>
</evidence>
<evidence type="ECO:0000256" key="3">
    <source>
        <dbReference type="ARBA" id="ARBA00022692"/>
    </source>
</evidence>
<dbReference type="PANTHER" id="PTHR46795">
    <property type="entry name" value="ABC TRANSPORTER PERMEASE-RELATED-RELATED"/>
    <property type="match status" value="1"/>
</dbReference>
<evidence type="ECO:0000256" key="1">
    <source>
        <dbReference type="ARBA" id="ARBA00004651"/>
    </source>
</evidence>
<protein>
    <submittedName>
        <fullName evidence="8">ABC transporter permease</fullName>
    </submittedName>
</protein>
<feature type="domain" description="ABC3 transporter permease C-terminal" evidence="7">
    <location>
        <begin position="60"/>
        <end position="177"/>
    </location>
</feature>
<gene>
    <name evidence="8" type="ORF">IAD50_09465</name>
</gene>
<dbReference type="InterPro" id="IPR052536">
    <property type="entry name" value="ABC-4_Integral_Memb_Prot"/>
</dbReference>
<comment type="caution">
    <text evidence="8">The sequence shown here is derived from an EMBL/GenBank/DDBJ whole genome shotgun (WGS) entry which is preliminary data.</text>
</comment>
<feature type="transmembrane region" description="Helical" evidence="6">
    <location>
        <begin position="619"/>
        <end position="644"/>
    </location>
</feature>
<dbReference type="PIRSF" id="PIRSF018968">
    <property type="entry name" value="ABC_permease_BceB"/>
    <property type="match status" value="1"/>
</dbReference>
<feature type="transmembrane region" description="Helical" evidence="6">
    <location>
        <begin position="101"/>
        <end position="127"/>
    </location>
</feature>
<reference evidence="8" key="2">
    <citation type="journal article" date="2021" name="PeerJ">
        <title>Extensive microbial diversity within the chicken gut microbiome revealed by metagenomics and culture.</title>
        <authorList>
            <person name="Gilroy R."/>
            <person name="Ravi A."/>
            <person name="Getino M."/>
            <person name="Pursley I."/>
            <person name="Horton D.L."/>
            <person name="Alikhan N.F."/>
            <person name="Baker D."/>
            <person name="Gharbi K."/>
            <person name="Hall N."/>
            <person name="Watson M."/>
            <person name="Adriaenssens E.M."/>
            <person name="Foster-Nyarko E."/>
            <person name="Jarju S."/>
            <person name="Secka A."/>
            <person name="Antonio M."/>
            <person name="Oren A."/>
            <person name="Chaudhuri R.R."/>
            <person name="La Ragione R."/>
            <person name="Hildebrand F."/>
            <person name="Pallen M.J."/>
        </authorList>
    </citation>
    <scope>NUCLEOTIDE SEQUENCE</scope>
    <source>
        <strain evidence="8">CHK195-4489</strain>
    </source>
</reference>
<comment type="similarity">
    <text evidence="6">Belongs to the ABC-4 integral membrane protein family.</text>
</comment>
<feature type="transmembrane region" description="Helical" evidence="6">
    <location>
        <begin position="522"/>
        <end position="547"/>
    </location>
</feature>
<feature type="transmembrane region" description="Helical" evidence="6">
    <location>
        <begin position="288"/>
        <end position="305"/>
    </location>
</feature>
<feature type="transmembrane region" description="Helical" evidence="6">
    <location>
        <begin position="197"/>
        <end position="221"/>
    </location>
</feature>
<comment type="subcellular location">
    <subcellularLocation>
        <location evidence="1 6">Cell membrane</location>
        <topology evidence="1 6">Multi-pass membrane protein</topology>
    </subcellularLocation>
</comment>
<name>A0A9D1I9B4_9CLOT</name>
<feature type="transmembrane region" description="Helical" evidence="6">
    <location>
        <begin position="581"/>
        <end position="607"/>
    </location>
</feature>
<dbReference type="PANTHER" id="PTHR46795:SF3">
    <property type="entry name" value="ABC TRANSPORTER PERMEASE"/>
    <property type="match status" value="1"/>
</dbReference>
<keyword evidence="5 6" id="KW-0472">Membrane</keyword>
<evidence type="ECO:0000256" key="5">
    <source>
        <dbReference type="ARBA" id="ARBA00023136"/>
    </source>
</evidence>
<feature type="transmembrane region" description="Helical" evidence="6">
    <location>
        <begin position="233"/>
        <end position="253"/>
    </location>
</feature>
<dbReference type="Proteomes" id="UP000824089">
    <property type="component" value="Unassembled WGS sequence"/>
</dbReference>
<evidence type="ECO:0000259" key="7">
    <source>
        <dbReference type="Pfam" id="PF02687"/>
    </source>
</evidence>
<feature type="transmembrane region" description="Helical" evidence="6">
    <location>
        <begin position="17"/>
        <end position="38"/>
    </location>
</feature>
<dbReference type="Pfam" id="PF02687">
    <property type="entry name" value="FtsX"/>
    <property type="match status" value="1"/>
</dbReference>
<sequence>MFAKLAFRNVRRQLGNYLIYFITVSITVALMFAVNNVIYSPQMLQRAELMRELKSGLIGITVFVSLIVSFVLGYATSFMLKLRKREFGMYLTLGMNRRNILSIFVLETMLLGFAALITGIILGLFLYQGLMLLLVKLLEIELSFAAYSVKGFLLTAVLVACVFVLSSLSSAAYLKKVSVYTLLHADKVSEKKVKHPVLWLGAAILFFAGILWSCFAFYGALEEIMKGFDSPNGMIFGSLTVLAVSIILFHIALAKSLLPMLLKSETLCAKGTNTFTFRQLSSKLQSNSVMAGFLAFLIAFAIIGANCSFVQKVSQNSALDRQYPFDITGSLDSDSGSPFSEAEAERIIGEYAQIEKKISYRVYTSGSNDLYSFTKWSGEGYEGLHDTFLKESDYNLLLAELGRDPIALDGEYIILANVAQIAQVDFSDALLNLNGKEYRFAGTLDEMPLFSYFYFLAVIPDEAAAGMEIAESYVVYDLKDEKYDAAALRAALTYSYVLSGGLNSLRCDYELREYGRLQNNSITAIFVIGALYIAIVFVFMVMAILALKTLSGLAEDRRRYEILCRLGSSEKERSQTLFRQIFSFFALPFVVPLLLSIPTAFICSEIMKMGGFGAQSGEVIANAGIIALVTALIYFLYFVATYLISKKNVVSEAQNFSPEA</sequence>
<keyword evidence="6" id="KW-0813">Transport</keyword>
<feature type="transmembrane region" description="Helical" evidence="6">
    <location>
        <begin position="58"/>
        <end position="80"/>
    </location>
</feature>
<dbReference type="GO" id="GO:0055085">
    <property type="term" value="P:transmembrane transport"/>
    <property type="evidence" value="ECO:0007669"/>
    <property type="project" value="UniProtKB-UniRule"/>
</dbReference>
<keyword evidence="2 6" id="KW-1003">Cell membrane</keyword>
<reference evidence="8" key="1">
    <citation type="submission" date="2020-10" db="EMBL/GenBank/DDBJ databases">
        <authorList>
            <person name="Gilroy R."/>
        </authorList>
    </citation>
    <scope>NUCLEOTIDE SEQUENCE</scope>
    <source>
        <strain evidence="8">CHK195-4489</strain>
    </source>
</reference>
<feature type="transmembrane region" description="Helical" evidence="6">
    <location>
        <begin position="147"/>
        <end position="168"/>
    </location>
</feature>
<evidence type="ECO:0000256" key="2">
    <source>
        <dbReference type="ARBA" id="ARBA00022475"/>
    </source>
</evidence>
<dbReference type="EMBL" id="DVMM01000210">
    <property type="protein sequence ID" value="HIU30506.1"/>
    <property type="molecule type" value="Genomic_DNA"/>
</dbReference>
<dbReference type="InterPro" id="IPR027022">
    <property type="entry name" value="ABC_permease_BceB-typ"/>
</dbReference>
<dbReference type="InterPro" id="IPR003838">
    <property type="entry name" value="ABC3_permease_C"/>
</dbReference>
<evidence type="ECO:0000256" key="6">
    <source>
        <dbReference type="PIRNR" id="PIRNR018968"/>
    </source>
</evidence>
<keyword evidence="4 6" id="KW-1133">Transmembrane helix</keyword>
<dbReference type="GO" id="GO:0005886">
    <property type="term" value="C:plasma membrane"/>
    <property type="evidence" value="ECO:0007669"/>
    <property type="project" value="UniProtKB-SubCell"/>
</dbReference>
<accession>A0A9D1I9B4</accession>
<proteinExistence type="inferred from homology"/>
<evidence type="ECO:0000256" key="4">
    <source>
        <dbReference type="ARBA" id="ARBA00022989"/>
    </source>
</evidence>